<comment type="caution">
    <text evidence="1">The sequence shown here is derived from an EMBL/GenBank/DDBJ whole genome shotgun (WGS) entry which is preliminary data.</text>
</comment>
<sequence length="123" mass="14441">MTVQVRVLHIEDGQKWYRTLLKREPDFLPHAGFVEWEIIPRCWLQVAEGTPTEGNGPIRLGVDDIEVERERMVKECNIEPFEIYTREGVPVKWGTFSDPWGNLIGFYEYLNEAEKKEKMNTLS</sequence>
<gene>
    <name evidence="1" type="ORF">JOC74_003282</name>
</gene>
<dbReference type="RefSeq" id="WP_225970309.1">
    <property type="nucleotide sequence ID" value="NZ_JAFDST010000004.1"/>
</dbReference>
<dbReference type="SUPFAM" id="SSF54593">
    <property type="entry name" value="Glyoxalase/Bleomycin resistance protein/Dihydroxybiphenyl dioxygenase"/>
    <property type="match status" value="1"/>
</dbReference>
<accession>A0ABS4CZF6</accession>
<dbReference type="EMBL" id="JAFDST010000004">
    <property type="protein sequence ID" value="MBP1082772.1"/>
    <property type="molecule type" value="Genomic_DNA"/>
</dbReference>
<dbReference type="Gene3D" id="3.10.180.10">
    <property type="entry name" value="2,3-Dihydroxybiphenyl 1,2-Dioxygenase, domain 1"/>
    <property type="match status" value="1"/>
</dbReference>
<protein>
    <recommendedName>
        <fullName evidence="3">Ornithine monooxygenase</fullName>
    </recommendedName>
</protein>
<keyword evidence="2" id="KW-1185">Reference proteome</keyword>
<evidence type="ECO:0000313" key="2">
    <source>
        <dbReference type="Proteomes" id="UP000674416"/>
    </source>
</evidence>
<reference evidence="1 2" key="1">
    <citation type="submission" date="2021-01" db="EMBL/GenBank/DDBJ databases">
        <title>Genomic Encyclopedia of Type Strains, Phase IV (KMG-IV): sequencing the most valuable type-strain genomes for metagenomic binning, comparative biology and taxonomic classification.</title>
        <authorList>
            <person name="Goeker M."/>
        </authorList>
    </citation>
    <scope>NUCLEOTIDE SEQUENCE [LARGE SCALE GENOMIC DNA]</scope>
    <source>
        <strain evidence="1 2">DSM 103394</strain>
    </source>
</reference>
<name>A0ABS4CZF6_9BACI</name>
<evidence type="ECO:0008006" key="3">
    <source>
        <dbReference type="Google" id="ProtNLM"/>
    </source>
</evidence>
<proteinExistence type="predicted"/>
<dbReference type="Proteomes" id="UP000674416">
    <property type="component" value="Unassembled WGS sequence"/>
</dbReference>
<evidence type="ECO:0000313" key="1">
    <source>
        <dbReference type="EMBL" id="MBP1082772.1"/>
    </source>
</evidence>
<dbReference type="InterPro" id="IPR029068">
    <property type="entry name" value="Glyas_Bleomycin-R_OHBP_Dase"/>
</dbReference>
<organism evidence="1 2">
    <name type="scientific">Bacillus capparidis</name>
    <dbReference type="NCBI Taxonomy" id="1840411"/>
    <lineage>
        <taxon>Bacteria</taxon>
        <taxon>Bacillati</taxon>
        <taxon>Bacillota</taxon>
        <taxon>Bacilli</taxon>
        <taxon>Bacillales</taxon>
        <taxon>Bacillaceae</taxon>
        <taxon>Bacillus</taxon>
    </lineage>
</organism>